<dbReference type="STRING" id="683124.SAMN05444337_2657"/>
<sequence>MKLSEIKQALSSLETIAFKLPNGELVQSHFHVTEVGKVTKHFIDCGGTIRNEEVVNFQLWEANDYDHRLHPEKLIHIIELFESKLGIPDLEIEVEYQMSDTIGKFDLDFDGKIFLLTSKLTNCMAKDKCGIPNEKPKVKIGEWKPNQTSCCTPDSGCC</sequence>
<accession>A0A1M6MBB9</accession>
<proteinExistence type="predicted"/>
<reference evidence="1 2" key="1">
    <citation type="submission" date="2016-11" db="EMBL/GenBank/DDBJ databases">
        <authorList>
            <person name="Jaros S."/>
            <person name="Januszkiewicz K."/>
            <person name="Wedrychowicz H."/>
        </authorList>
    </citation>
    <scope>NUCLEOTIDE SEQUENCE [LARGE SCALE GENOMIC DNA]</scope>
    <source>
        <strain evidence="1 2">DSM 22807</strain>
    </source>
</reference>
<dbReference type="Pfam" id="PF20001">
    <property type="entry name" value="DUF6428"/>
    <property type="match status" value="1"/>
</dbReference>
<dbReference type="AlphaFoldDB" id="A0A1M6MBB9"/>
<dbReference type="OrthoDB" id="66316at2"/>
<name>A0A1M6MBB9_9FLAO</name>
<dbReference type="InterPro" id="IPR045534">
    <property type="entry name" value="DUF6428"/>
</dbReference>
<organism evidence="1 2">
    <name type="scientific">Flavobacterium haoranii</name>
    <dbReference type="NCBI Taxonomy" id="683124"/>
    <lineage>
        <taxon>Bacteria</taxon>
        <taxon>Pseudomonadati</taxon>
        <taxon>Bacteroidota</taxon>
        <taxon>Flavobacteriia</taxon>
        <taxon>Flavobacteriales</taxon>
        <taxon>Flavobacteriaceae</taxon>
        <taxon>Flavobacterium</taxon>
    </lineage>
</organism>
<dbReference type="EMBL" id="FQZH01000007">
    <property type="protein sequence ID" value="SHJ80714.1"/>
    <property type="molecule type" value="Genomic_DNA"/>
</dbReference>
<dbReference type="Proteomes" id="UP000184232">
    <property type="component" value="Unassembled WGS sequence"/>
</dbReference>
<keyword evidence="2" id="KW-1185">Reference proteome</keyword>
<evidence type="ECO:0000313" key="1">
    <source>
        <dbReference type="EMBL" id="SHJ80714.1"/>
    </source>
</evidence>
<evidence type="ECO:0000313" key="2">
    <source>
        <dbReference type="Proteomes" id="UP000184232"/>
    </source>
</evidence>
<gene>
    <name evidence="1" type="ORF">SAMN05444337_2657</name>
</gene>
<protein>
    <submittedName>
        <fullName evidence="1">Uncharacterized protein</fullName>
    </submittedName>
</protein>
<dbReference type="RefSeq" id="WP_072785906.1">
    <property type="nucleotide sequence ID" value="NZ_CP045292.1"/>
</dbReference>